<name>D8T7Z4_SELML</name>
<evidence type="ECO:0000256" key="1">
    <source>
        <dbReference type="SAM" id="MobiDB-lite"/>
    </source>
</evidence>
<dbReference type="HOGENOM" id="CLU_761641_0_0_1"/>
<feature type="region of interest" description="Disordered" evidence="1">
    <location>
        <begin position="337"/>
        <end position="364"/>
    </location>
</feature>
<dbReference type="AlphaFoldDB" id="D8T7Z4"/>
<dbReference type="KEGG" id="smo:SELMODRAFT_429990"/>
<feature type="compositionally biased region" description="Acidic residues" evidence="1">
    <location>
        <begin position="341"/>
        <end position="364"/>
    </location>
</feature>
<protein>
    <submittedName>
        <fullName evidence="2">Uncharacterized protein</fullName>
    </submittedName>
</protein>
<gene>
    <name evidence="2" type="ORF">SELMODRAFT_429990</name>
</gene>
<dbReference type="Proteomes" id="UP000001514">
    <property type="component" value="Unassembled WGS sequence"/>
</dbReference>
<organism evidence="3">
    <name type="scientific">Selaginella moellendorffii</name>
    <name type="common">Spikemoss</name>
    <dbReference type="NCBI Taxonomy" id="88036"/>
    <lineage>
        <taxon>Eukaryota</taxon>
        <taxon>Viridiplantae</taxon>
        <taxon>Streptophyta</taxon>
        <taxon>Embryophyta</taxon>
        <taxon>Tracheophyta</taxon>
        <taxon>Lycopodiopsida</taxon>
        <taxon>Selaginellales</taxon>
        <taxon>Selaginellaceae</taxon>
        <taxon>Selaginella</taxon>
    </lineage>
</organism>
<dbReference type="InParanoid" id="D8T7Z4"/>
<dbReference type="EMBL" id="GL377687">
    <property type="protein sequence ID" value="EFJ07240.1"/>
    <property type="molecule type" value="Genomic_DNA"/>
</dbReference>
<accession>D8T7Z4</accession>
<keyword evidence="3" id="KW-1185">Reference proteome</keyword>
<proteinExistence type="predicted"/>
<dbReference type="Gramene" id="EFJ07240">
    <property type="protein sequence ID" value="EFJ07240"/>
    <property type="gene ID" value="SELMODRAFT_429990"/>
</dbReference>
<reference evidence="2 3" key="1">
    <citation type="journal article" date="2011" name="Science">
        <title>The Selaginella genome identifies genetic changes associated with the evolution of vascular plants.</title>
        <authorList>
            <person name="Banks J.A."/>
            <person name="Nishiyama T."/>
            <person name="Hasebe M."/>
            <person name="Bowman J.L."/>
            <person name="Gribskov M."/>
            <person name="dePamphilis C."/>
            <person name="Albert V.A."/>
            <person name="Aono N."/>
            <person name="Aoyama T."/>
            <person name="Ambrose B.A."/>
            <person name="Ashton N.W."/>
            <person name="Axtell M.J."/>
            <person name="Barker E."/>
            <person name="Barker M.S."/>
            <person name="Bennetzen J.L."/>
            <person name="Bonawitz N.D."/>
            <person name="Chapple C."/>
            <person name="Cheng C."/>
            <person name="Correa L.G."/>
            <person name="Dacre M."/>
            <person name="DeBarry J."/>
            <person name="Dreyer I."/>
            <person name="Elias M."/>
            <person name="Engstrom E.M."/>
            <person name="Estelle M."/>
            <person name="Feng L."/>
            <person name="Finet C."/>
            <person name="Floyd S.K."/>
            <person name="Frommer W.B."/>
            <person name="Fujita T."/>
            <person name="Gramzow L."/>
            <person name="Gutensohn M."/>
            <person name="Harholt J."/>
            <person name="Hattori M."/>
            <person name="Heyl A."/>
            <person name="Hirai T."/>
            <person name="Hiwatashi Y."/>
            <person name="Ishikawa M."/>
            <person name="Iwata M."/>
            <person name="Karol K.G."/>
            <person name="Koehler B."/>
            <person name="Kolukisaoglu U."/>
            <person name="Kubo M."/>
            <person name="Kurata T."/>
            <person name="Lalonde S."/>
            <person name="Li K."/>
            <person name="Li Y."/>
            <person name="Litt A."/>
            <person name="Lyons E."/>
            <person name="Manning G."/>
            <person name="Maruyama T."/>
            <person name="Michael T.P."/>
            <person name="Mikami K."/>
            <person name="Miyazaki S."/>
            <person name="Morinaga S."/>
            <person name="Murata T."/>
            <person name="Mueller-Roeber B."/>
            <person name="Nelson D.R."/>
            <person name="Obara M."/>
            <person name="Oguri Y."/>
            <person name="Olmstead R.G."/>
            <person name="Onodera N."/>
            <person name="Petersen B.L."/>
            <person name="Pils B."/>
            <person name="Prigge M."/>
            <person name="Rensing S.A."/>
            <person name="Riano-Pachon D.M."/>
            <person name="Roberts A.W."/>
            <person name="Sato Y."/>
            <person name="Scheller H.V."/>
            <person name="Schulz B."/>
            <person name="Schulz C."/>
            <person name="Shakirov E.V."/>
            <person name="Shibagaki N."/>
            <person name="Shinohara N."/>
            <person name="Shippen D.E."/>
            <person name="Soerensen I."/>
            <person name="Sotooka R."/>
            <person name="Sugimoto N."/>
            <person name="Sugita M."/>
            <person name="Sumikawa N."/>
            <person name="Tanurdzic M."/>
            <person name="Theissen G."/>
            <person name="Ulvskov P."/>
            <person name="Wakazuki S."/>
            <person name="Weng J.K."/>
            <person name="Willats W.W."/>
            <person name="Wipf D."/>
            <person name="Wolf P.G."/>
            <person name="Yang L."/>
            <person name="Zimmer A.D."/>
            <person name="Zhu Q."/>
            <person name="Mitros T."/>
            <person name="Hellsten U."/>
            <person name="Loque D."/>
            <person name="Otillar R."/>
            <person name="Salamov A."/>
            <person name="Schmutz J."/>
            <person name="Shapiro H."/>
            <person name="Lindquist E."/>
            <person name="Lucas S."/>
            <person name="Rokhsar D."/>
            <person name="Grigoriev I.V."/>
        </authorList>
    </citation>
    <scope>NUCLEOTIDE SEQUENCE [LARGE SCALE GENOMIC DNA]</scope>
</reference>
<sequence>MAVESFLKALWDLPLTAEEKAWIHLEFMEMPVHLVARYFIPSTPQDKAATLRSFLKKLEGKKRVPSNTYPETMLGQADRILVALRWLYLLVEGGKVQLTHLRTARLRKIKVAEADYYPAILCFLEAASFGQEGLHFGGEGNVRKSDLQGFVSSKMKAPTKVKTSVKHAKDSDPTGVESNALLIGQEAEYLSLWLWAAFSAAWTDGSVEVSPEFPRAQKPNETPQQLALMNPAFILMKLRDLDDSESRLWSVRLCDILPGVPSLGFSTLVAYMEQLREIHGLRVSVVRFRGAHNDDISISDLNIVAYGRTSLILRCCLDPHLFPACMRMAVEDALRKLGLDQEQDDEDNKEEENEDEDEDDDEEG</sequence>
<evidence type="ECO:0000313" key="2">
    <source>
        <dbReference type="EMBL" id="EFJ07240.1"/>
    </source>
</evidence>
<evidence type="ECO:0000313" key="3">
    <source>
        <dbReference type="Proteomes" id="UP000001514"/>
    </source>
</evidence>